<keyword evidence="9" id="KW-1185">Reference proteome</keyword>
<evidence type="ECO:0000256" key="2">
    <source>
        <dbReference type="ARBA" id="ARBA00005876"/>
    </source>
</evidence>
<name>A0AAD4R877_9BILA</name>
<dbReference type="GO" id="GO:0006883">
    <property type="term" value="P:intracellular sodium ion homeostasis"/>
    <property type="evidence" value="ECO:0007669"/>
    <property type="project" value="TreeGrafter"/>
</dbReference>
<gene>
    <name evidence="8" type="ORF">DdX_07274</name>
</gene>
<dbReference type="GO" id="GO:0001671">
    <property type="term" value="F:ATPase activator activity"/>
    <property type="evidence" value="ECO:0007669"/>
    <property type="project" value="TreeGrafter"/>
</dbReference>
<dbReference type="GO" id="GO:1990573">
    <property type="term" value="P:potassium ion import across plasma membrane"/>
    <property type="evidence" value="ECO:0007669"/>
    <property type="project" value="TreeGrafter"/>
</dbReference>
<dbReference type="GO" id="GO:0030007">
    <property type="term" value="P:intracellular potassium ion homeostasis"/>
    <property type="evidence" value="ECO:0007669"/>
    <property type="project" value="TreeGrafter"/>
</dbReference>
<dbReference type="NCBIfam" id="TIGR01107">
    <property type="entry name" value="Na_K_ATPase_bet"/>
    <property type="match status" value="1"/>
</dbReference>
<dbReference type="GO" id="GO:0036376">
    <property type="term" value="P:sodium ion export across plasma membrane"/>
    <property type="evidence" value="ECO:0007669"/>
    <property type="project" value="TreeGrafter"/>
</dbReference>
<evidence type="ECO:0000256" key="6">
    <source>
        <dbReference type="ARBA" id="ARBA00023136"/>
    </source>
</evidence>
<dbReference type="Gene3D" id="2.60.40.1660">
    <property type="entry name" value="Na, k-atpase alpha subunit"/>
    <property type="match status" value="1"/>
</dbReference>
<accession>A0AAD4R877</accession>
<dbReference type="InterPro" id="IPR038702">
    <property type="entry name" value="Na/K_ATPase_sub_beta_sf"/>
</dbReference>
<feature type="transmembrane region" description="Helical" evidence="7">
    <location>
        <begin position="54"/>
        <end position="76"/>
    </location>
</feature>
<dbReference type="PANTHER" id="PTHR11523">
    <property type="entry name" value="SODIUM/POTASSIUM-DEPENDENT ATPASE BETA SUBUNIT"/>
    <property type="match status" value="1"/>
</dbReference>
<evidence type="ECO:0000256" key="4">
    <source>
        <dbReference type="ARBA" id="ARBA00022968"/>
    </source>
</evidence>
<evidence type="ECO:0000256" key="3">
    <source>
        <dbReference type="ARBA" id="ARBA00022692"/>
    </source>
</evidence>
<dbReference type="PROSITE" id="PS00390">
    <property type="entry name" value="ATPASE_NA_K_BETA_1"/>
    <property type="match status" value="1"/>
</dbReference>
<keyword evidence="4" id="KW-0735">Signal-anchor</keyword>
<dbReference type="AlphaFoldDB" id="A0AAD4R877"/>
<protein>
    <submittedName>
        <fullName evidence="8">Sodium / potassium ATPase beta chain domain-containing protein</fullName>
    </submittedName>
</protein>
<reference evidence="8" key="1">
    <citation type="submission" date="2022-01" db="EMBL/GenBank/DDBJ databases">
        <title>Genome Sequence Resource for Two Populations of Ditylenchus destructor, the Migratory Endoparasitic Phytonematode.</title>
        <authorList>
            <person name="Zhang H."/>
            <person name="Lin R."/>
            <person name="Xie B."/>
        </authorList>
    </citation>
    <scope>NUCLEOTIDE SEQUENCE</scope>
    <source>
        <strain evidence="8">BazhouSP</strain>
    </source>
</reference>
<proteinExistence type="inferred from homology"/>
<dbReference type="GO" id="GO:0005890">
    <property type="term" value="C:sodium:potassium-exchanging ATPase complex"/>
    <property type="evidence" value="ECO:0007669"/>
    <property type="project" value="InterPro"/>
</dbReference>
<dbReference type="InterPro" id="IPR000402">
    <property type="entry name" value="Na/K_ATPase_sub_beta"/>
</dbReference>
<dbReference type="Pfam" id="PF00287">
    <property type="entry name" value="Na_K-ATPase"/>
    <property type="match status" value="1"/>
</dbReference>
<evidence type="ECO:0000256" key="1">
    <source>
        <dbReference type="ARBA" id="ARBA00004606"/>
    </source>
</evidence>
<evidence type="ECO:0000313" key="9">
    <source>
        <dbReference type="Proteomes" id="UP001201812"/>
    </source>
</evidence>
<dbReference type="Proteomes" id="UP001201812">
    <property type="component" value="Unassembled WGS sequence"/>
</dbReference>
<keyword evidence="5 7" id="KW-1133">Transmembrane helix</keyword>
<keyword evidence="3 7" id="KW-0812">Transmembrane</keyword>
<dbReference type="EMBL" id="JAKKPZ010000010">
    <property type="protein sequence ID" value="KAI1716238.1"/>
    <property type="molecule type" value="Genomic_DNA"/>
</dbReference>
<organism evidence="8 9">
    <name type="scientific">Ditylenchus destructor</name>
    <dbReference type="NCBI Taxonomy" id="166010"/>
    <lineage>
        <taxon>Eukaryota</taxon>
        <taxon>Metazoa</taxon>
        <taxon>Ecdysozoa</taxon>
        <taxon>Nematoda</taxon>
        <taxon>Chromadorea</taxon>
        <taxon>Rhabditida</taxon>
        <taxon>Tylenchina</taxon>
        <taxon>Tylenchomorpha</taxon>
        <taxon>Sphaerularioidea</taxon>
        <taxon>Anguinidae</taxon>
        <taxon>Anguininae</taxon>
        <taxon>Ditylenchus</taxon>
    </lineage>
</organism>
<evidence type="ECO:0000256" key="5">
    <source>
        <dbReference type="ARBA" id="ARBA00022989"/>
    </source>
</evidence>
<evidence type="ECO:0000256" key="7">
    <source>
        <dbReference type="SAM" id="Phobius"/>
    </source>
</evidence>
<sequence length="326" mass="36991">MAKGGNGKLMEESNALMANGRSKPPVKESYMTFIYNKQEGTCLGRTAKSWVQIVVFYIIFYTCLAAFWLACLAVFLKTIDRSLPRYYGKGTIIGANPGVGYQPWLKEDPESTLIRFNVRDPESYSHYTEALDAYLQKYNNINRTRKCTGSESNSEMIKEGKVSDEAIDACRFDLSTFQRRGCGKENGYGFKDGKPCIIVSLNRLIGWTPIGYDDGEVPKEVQGRYKKNAIAFNCDGIYDHDKELVGPVTYLPPEGIDGRFYPYAVMENYQQPIAMVKFTGLPRNRLVMVECRAYAKNIEQETESRLGMVTFELLLQDFPPEEKKST</sequence>
<comment type="subcellular location">
    <subcellularLocation>
        <location evidence="1">Membrane</location>
        <topology evidence="1">Single-pass type II membrane protein</topology>
    </subcellularLocation>
</comment>
<evidence type="ECO:0000313" key="8">
    <source>
        <dbReference type="EMBL" id="KAI1716238.1"/>
    </source>
</evidence>
<comment type="caution">
    <text evidence="8">The sequence shown here is derived from an EMBL/GenBank/DDBJ whole genome shotgun (WGS) entry which is preliminary data.</text>
</comment>
<dbReference type="PANTHER" id="PTHR11523:SF28">
    <property type="entry name" value="NA_K-ATPASE BETA SUBUNIT ISOFORM 4-RELATED"/>
    <property type="match status" value="1"/>
</dbReference>
<comment type="similarity">
    <text evidence="2">Belongs to the X(+)/potassium ATPases subunit beta family.</text>
</comment>
<keyword evidence="6 7" id="KW-0472">Membrane</keyword>